<keyword evidence="2" id="KW-1185">Reference proteome</keyword>
<sequence length="176" mass="20950">WMNKPDKWKQKGDDIKVTVPEETDFWRGTLHGFTKDDAPFYWMFADNDFETRLTIKGKFKYLYDQAGLMLRIDAENWVKLGICHYRDQLYVSCCFTRGKSDWSTHRLPITKIDKFHVWAKRKGEVIDCYYSLDNENWIHIRQGYFSDKPRIRVGMMCAAPESAGFKVTFSDFMIKN</sequence>
<gene>
    <name evidence="1" type="ORF">FRACYDRAFT_153478</name>
</gene>
<evidence type="ECO:0000313" key="1">
    <source>
        <dbReference type="EMBL" id="OEU15235.1"/>
    </source>
</evidence>
<organism evidence="1 2">
    <name type="scientific">Fragilariopsis cylindrus CCMP1102</name>
    <dbReference type="NCBI Taxonomy" id="635003"/>
    <lineage>
        <taxon>Eukaryota</taxon>
        <taxon>Sar</taxon>
        <taxon>Stramenopiles</taxon>
        <taxon>Ochrophyta</taxon>
        <taxon>Bacillariophyta</taxon>
        <taxon>Bacillariophyceae</taxon>
        <taxon>Bacillariophycidae</taxon>
        <taxon>Bacillariales</taxon>
        <taxon>Bacillariaceae</taxon>
        <taxon>Fragilariopsis</taxon>
    </lineage>
</organism>
<dbReference type="SUPFAM" id="SSF49899">
    <property type="entry name" value="Concanavalin A-like lectins/glucanases"/>
    <property type="match status" value="1"/>
</dbReference>
<reference evidence="1 2" key="1">
    <citation type="submission" date="2016-09" db="EMBL/GenBank/DDBJ databases">
        <title>Extensive genetic diversity and differential bi-allelic expression allows diatom success in the polar Southern Ocean.</title>
        <authorList>
            <consortium name="DOE Joint Genome Institute"/>
            <person name="Mock T."/>
            <person name="Otillar R.P."/>
            <person name="Strauss J."/>
            <person name="Dupont C."/>
            <person name="Frickenhaus S."/>
            <person name="Maumus F."/>
            <person name="Mcmullan M."/>
            <person name="Sanges R."/>
            <person name="Schmutz J."/>
            <person name="Toseland A."/>
            <person name="Valas R."/>
            <person name="Veluchamy A."/>
            <person name="Ward B.J."/>
            <person name="Allen A."/>
            <person name="Barry K."/>
            <person name="Falciatore A."/>
            <person name="Ferrante M."/>
            <person name="Fortunato A.E."/>
            <person name="Gloeckner G."/>
            <person name="Gruber A."/>
            <person name="Hipkin R."/>
            <person name="Janech M."/>
            <person name="Kroth P."/>
            <person name="Leese F."/>
            <person name="Lindquist E."/>
            <person name="Lyon B.R."/>
            <person name="Martin J."/>
            <person name="Mayer C."/>
            <person name="Parker M."/>
            <person name="Quesneville H."/>
            <person name="Raymond J."/>
            <person name="Uhlig C."/>
            <person name="Valentin K.U."/>
            <person name="Worden A.Z."/>
            <person name="Armbrust E.V."/>
            <person name="Bowler C."/>
            <person name="Green B."/>
            <person name="Moulton V."/>
            <person name="Van Oosterhout C."/>
            <person name="Grigoriev I."/>
        </authorList>
    </citation>
    <scope>NUCLEOTIDE SEQUENCE [LARGE SCALE GENOMIC DNA]</scope>
    <source>
        <strain evidence="1 2">CCMP1102</strain>
    </source>
</reference>
<protein>
    <submittedName>
        <fullName evidence="1">DUF1349-domain-containing protein</fullName>
    </submittedName>
</protein>
<dbReference type="InterPro" id="IPR015987">
    <property type="entry name" value="UCP022704"/>
</dbReference>
<proteinExistence type="predicted"/>
<dbReference type="KEGG" id="fcy:FRACYDRAFT_153478"/>
<feature type="non-terminal residue" evidence="1">
    <location>
        <position position="1"/>
    </location>
</feature>
<evidence type="ECO:0000313" key="2">
    <source>
        <dbReference type="Proteomes" id="UP000095751"/>
    </source>
</evidence>
<dbReference type="PANTHER" id="PTHR35332:SF2">
    <property type="entry name" value="REGULATION OF ENOLASE PROTEIN 1"/>
    <property type="match status" value="1"/>
</dbReference>
<feature type="non-terminal residue" evidence="1">
    <location>
        <position position="176"/>
    </location>
</feature>
<dbReference type="InterPro" id="IPR009784">
    <property type="entry name" value="DUF1349"/>
</dbReference>
<dbReference type="InterPro" id="IPR013320">
    <property type="entry name" value="ConA-like_dom_sf"/>
</dbReference>
<dbReference type="Proteomes" id="UP000095751">
    <property type="component" value="Unassembled WGS sequence"/>
</dbReference>
<dbReference type="Gene3D" id="2.60.120.200">
    <property type="match status" value="1"/>
</dbReference>
<dbReference type="InParanoid" id="A0A1E7FB40"/>
<name>A0A1E7FB40_9STRA</name>
<dbReference type="PANTHER" id="PTHR35332">
    <property type="entry name" value="REGULATION OF ENOLASE PROTEIN 1"/>
    <property type="match status" value="1"/>
</dbReference>
<dbReference type="PIRSF" id="PIRSF022704">
    <property type="entry name" value="UCP022704"/>
    <property type="match status" value="1"/>
</dbReference>
<dbReference type="Pfam" id="PF07081">
    <property type="entry name" value="DUF1349"/>
    <property type="match status" value="1"/>
</dbReference>
<dbReference type="OrthoDB" id="42525at2759"/>
<accession>A0A1E7FB40</accession>
<dbReference type="AlphaFoldDB" id="A0A1E7FB40"/>
<dbReference type="EMBL" id="KV784359">
    <property type="protein sequence ID" value="OEU15235.1"/>
    <property type="molecule type" value="Genomic_DNA"/>
</dbReference>